<dbReference type="GO" id="GO:0004930">
    <property type="term" value="F:G protein-coupled receptor activity"/>
    <property type="evidence" value="ECO:0007669"/>
    <property type="project" value="UniProtKB-KW"/>
</dbReference>
<organism evidence="11 12">
    <name type="scientific">Paramuricea clavata</name>
    <name type="common">Red gorgonian</name>
    <name type="synonym">Violescent sea-whip</name>
    <dbReference type="NCBI Taxonomy" id="317549"/>
    <lineage>
        <taxon>Eukaryota</taxon>
        <taxon>Metazoa</taxon>
        <taxon>Cnidaria</taxon>
        <taxon>Anthozoa</taxon>
        <taxon>Octocorallia</taxon>
        <taxon>Malacalcyonacea</taxon>
        <taxon>Plexauridae</taxon>
        <taxon>Paramuricea</taxon>
    </lineage>
</organism>
<dbReference type="PROSITE" id="PS00237">
    <property type="entry name" value="G_PROTEIN_RECEP_F1_1"/>
    <property type="match status" value="1"/>
</dbReference>
<comment type="subcellular location">
    <subcellularLocation>
        <location evidence="1">Cell membrane</location>
        <topology evidence="1">Multi-pass membrane protein</topology>
    </subcellularLocation>
</comment>
<comment type="similarity">
    <text evidence="10">Belongs to the G-protein coupled receptor 1 family.</text>
</comment>
<keyword evidence="12" id="KW-1185">Reference proteome</keyword>
<accession>A0A6S7IYE4</accession>
<dbReference type="PRINTS" id="PR00237">
    <property type="entry name" value="GPCRRHODOPSN"/>
</dbReference>
<evidence type="ECO:0000256" key="1">
    <source>
        <dbReference type="ARBA" id="ARBA00004651"/>
    </source>
</evidence>
<dbReference type="PANTHER" id="PTHR24248">
    <property type="entry name" value="ADRENERGIC RECEPTOR-RELATED G-PROTEIN COUPLED RECEPTOR"/>
    <property type="match status" value="1"/>
</dbReference>
<evidence type="ECO:0000256" key="8">
    <source>
        <dbReference type="ARBA" id="ARBA00023170"/>
    </source>
</evidence>
<keyword evidence="5 10" id="KW-0297">G-protein coupled receptor</keyword>
<dbReference type="Proteomes" id="UP001152795">
    <property type="component" value="Unassembled WGS sequence"/>
</dbReference>
<dbReference type="SUPFAM" id="SSF81321">
    <property type="entry name" value="Family A G protein-coupled receptor-like"/>
    <property type="match status" value="1"/>
</dbReference>
<dbReference type="EMBL" id="CACRXK020012232">
    <property type="protein sequence ID" value="CAB4022936.1"/>
    <property type="molecule type" value="Genomic_DNA"/>
</dbReference>
<proteinExistence type="inferred from homology"/>
<evidence type="ECO:0000256" key="7">
    <source>
        <dbReference type="ARBA" id="ARBA00023157"/>
    </source>
</evidence>
<comment type="caution">
    <text evidence="11">The sequence shown here is derived from an EMBL/GenBank/DDBJ whole genome shotgun (WGS) entry which is preliminary data.</text>
</comment>
<dbReference type="Gene3D" id="1.20.1070.10">
    <property type="entry name" value="Rhodopsin 7-helix transmembrane proteins"/>
    <property type="match status" value="1"/>
</dbReference>
<keyword evidence="6" id="KW-0472">Membrane</keyword>
<evidence type="ECO:0000313" key="11">
    <source>
        <dbReference type="EMBL" id="CAB4022936.1"/>
    </source>
</evidence>
<evidence type="ECO:0000256" key="5">
    <source>
        <dbReference type="ARBA" id="ARBA00023040"/>
    </source>
</evidence>
<keyword evidence="9 10" id="KW-0807">Transducer</keyword>
<evidence type="ECO:0000313" key="12">
    <source>
        <dbReference type="Proteomes" id="UP001152795"/>
    </source>
</evidence>
<keyword evidence="3 10" id="KW-0812">Transmembrane</keyword>
<dbReference type="PROSITE" id="PS50262">
    <property type="entry name" value="G_PROTEIN_RECEP_F1_2"/>
    <property type="match status" value="1"/>
</dbReference>
<sequence>MAIAILVENVTVCALFAVNKKLRITTNVFVISLAVSDLCVAVLFVPVYLATPIGHEANLYVVTFLLFSSLFNLCGVTYDRYHAILQPLTYHSVFTSLRIAHLLFAIWLVPLVLILLPLSWSGQDLQTSVMINRIYLGFMVSIVFSACVMISKVYFSIFKAIRRQLRMTRHVKGMFEPSEQSSTTSIEISSCVTTLSSIHAESASLTRVLTPGEERASQEFNLTPLGIKTHNTPSQKSLRKLRKIRFKNYSEKVFSDVRAVKLFAIVILIFIICWLPAIIINFMIAIDKVASIPHFIFDVSVYAFVANAMVNPLLFTFYKADYREALLQIFVCRCK</sequence>
<dbReference type="Pfam" id="PF00001">
    <property type="entry name" value="7tm_1"/>
    <property type="match status" value="1"/>
</dbReference>
<evidence type="ECO:0000256" key="10">
    <source>
        <dbReference type="RuleBase" id="RU000688"/>
    </source>
</evidence>
<evidence type="ECO:0000256" key="6">
    <source>
        <dbReference type="ARBA" id="ARBA00023136"/>
    </source>
</evidence>
<dbReference type="PANTHER" id="PTHR24248:SF125">
    <property type="entry name" value="DOPAMINE D2-LIKE RECEPTOR"/>
    <property type="match status" value="1"/>
</dbReference>
<evidence type="ECO:0000256" key="4">
    <source>
        <dbReference type="ARBA" id="ARBA00022989"/>
    </source>
</evidence>
<evidence type="ECO:0000256" key="3">
    <source>
        <dbReference type="ARBA" id="ARBA00022692"/>
    </source>
</evidence>
<reference evidence="11" key="1">
    <citation type="submission" date="2020-04" db="EMBL/GenBank/DDBJ databases">
        <authorList>
            <person name="Alioto T."/>
            <person name="Alioto T."/>
            <person name="Gomez Garrido J."/>
        </authorList>
    </citation>
    <scope>NUCLEOTIDE SEQUENCE</scope>
    <source>
        <strain evidence="11">A484AB</strain>
    </source>
</reference>
<dbReference type="OrthoDB" id="10042731at2759"/>
<dbReference type="InterPro" id="IPR000276">
    <property type="entry name" value="GPCR_Rhodpsn"/>
</dbReference>
<name>A0A6S7IYE4_PARCT</name>
<keyword evidence="7" id="KW-1015">Disulfide bond</keyword>
<keyword evidence="2" id="KW-1003">Cell membrane</keyword>
<keyword evidence="8 10" id="KW-0675">Receptor</keyword>
<keyword evidence="4" id="KW-1133">Transmembrane helix</keyword>
<protein>
    <submittedName>
        <fullName evidence="11">Alpha-2A adrenergic receptor</fullName>
    </submittedName>
</protein>
<dbReference type="AlphaFoldDB" id="A0A6S7IYE4"/>
<evidence type="ECO:0000256" key="2">
    <source>
        <dbReference type="ARBA" id="ARBA00022475"/>
    </source>
</evidence>
<evidence type="ECO:0000256" key="9">
    <source>
        <dbReference type="ARBA" id="ARBA00023224"/>
    </source>
</evidence>
<gene>
    <name evidence="11" type="ORF">PACLA_8A019500</name>
</gene>
<dbReference type="GO" id="GO:0005886">
    <property type="term" value="C:plasma membrane"/>
    <property type="evidence" value="ECO:0007669"/>
    <property type="project" value="UniProtKB-SubCell"/>
</dbReference>
<dbReference type="InterPro" id="IPR017452">
    <property type="entry name" value="GPCR_Rhodpsn_7TM"/>
</dbReference>